<evidence type="ECO:0000256" key="4">
    <source>
        <dbReference type="ARBA" id="ARBA00022448"/>
    </source>
</evidence>
<dbReference type="PANTHER" id="PTHR14083:SF0">
    <property type="entry name" value="YIP1D-INTERACTING FACTOR 1, ISOFORM C"/>
    <property type="match status" value="1"/>
</dbReference>
<dbReference type="EMBL" id="CAUYUE010000006">
    <property type="protein sequence ID" value="CAK0781280.1"/>
    <property type="molecule type" value="Genomic_DNA"/>
</dbReference>
<feature type="compositionally biased region" description="Low complexity" evidence="11">
    <location>
        <begin position="75"/>
        <end position="86"/>
    </location>
</feature>
<evidence type="ECO:0000256" key="3">
    <source>
        <dbReference type="ARBA" id="ARBA00009727"/>
    </source>
</evidence>
<feature type="transmembrane region" description="Helical" evidence="12">
    <location>
        <begin position="308"/>
        <end position="326"/>
    </location>
</feature>
<evidence type="ECO:0000256" key="2">
    <source>
        <dbReference type="ARBA" id="ARBA00004653"/>
    </source>
</evidence>
<name>A0AAV1I4Z7_9CHLO</name>
<feature type="transmembrane region" description="Helical" evidence="12">
    <location>
        <begin position="242"/>
        <end position="262"/>
    </location>
</feature>
<evidence type="ECO:0000256" key="7">
    <source>
        <dbReference type="ARBA" id="ARBA00022927"/>
    </source>
</evidence>
<dbReference type="PANTHER" id="PTHR14083">
    <property type="entry name" value="YIP1 INTERACTING FACTOR HOMOLOG YIF1 PROTEIN"/>
    <property type="match status" value="1"/>
</dbReference>
<evidence type="ECO:0000256" key="10">
    <source>
        <dbReference type="ARBA" id="ARBA00023136"/>
    </source>
</evidence>
<dbReference type="GO" id="GO:0005789">
    <property type="term" value="C:endoplasmic reticulum membrane"/>
    <property type="evidence" value="ECO:0007669"/>
    <property type="project" value="UniProtKB-SubCell"/>
</dbReference>
<dbReference type="Pfam" id="PF03878">
    <property type="entry name" value="YIF1"/>
    <property type="match status" value="1"/>
</dbReference>
<evidence type="ECO:0000256" key="6">
    <source>
        <dbReference type="ARBA" id="ARBA00022824"/>
    </source>
</evidence>
<keyword evidence="6" id="KW-0256">Endoplasmic reticulum</keyword>
<sequence length="330" mass="36712">MAPKGPQDHAPSYYTQSAGPYGQPGQANPYMPGASYGQPANDPYAQHSMPDPYALNSGQGHPGHQPAYNMPSPQAPQQGFQQQGFLAPNDPLMAMGTSMLRQSGQTYLESGKRYMQSWTGILSGAMMQHEFDISSSYVRNKLLMLMVPFLRRWNFTRVLEQITGGHKYLPPRQDVNAPDLYIPFMAVCTYCLLASISKLAHGSFTPDSMYALVSQGFGAWAVHCFVLKALMYMLGTSNAIPFLELLAYAGYPFVPICTSLLARLTLGAWGYRIVWAYGTAAVGVVLVRTIKRVIFYEARQYSTDSSRHNYLLLALWAFGFPFSWWLTAGY</sequence>
<dbReference type="GO" id="GO:0015031">
    <property type="term" value="P:protein transport"/>
    <property type="evidence" value="ECO:0007669"/>
    <property type="project" value="UniProtKB-KW"/>
</dbReference>
<dbReference type="InterPro" id="IPR005578">
    <property type="entry name" value="Yif1_fam"/>
</dbReference>
<evidence type="ECO:0000313" key="14">
    <source>
        <dbReference type="Proteomes" id="UP001314263"/>
    </source>
</evidence>
<keyword evidence="10 12" id="KW-0472">Membrane</keyword>
<evidence type="ECO:0000256" key="12">
    <source>
        <dbReference type="SAM" id="Phobius"/>
    </source>
</evidence>
<accession>A0AAV1I4Z7</accession>
<proteinExistence type="inferred from homology"/>
<feature type="region of interest" description="Disordered" evidence="11">
    <location>
        <begin position="1"/>
        <end position="86"/>
    </location>
</feature>
<comment type="subcellular location">
    <subcellularLocation>
        <location evidence="1">Endoplasmic reticulum membrane</location>
        <topology evidence="1">Multi-pass membrane protein</topology>
    </subcellularLocation>
    <subcellularLocation>
        <location evidence="2">Golgi apparatus membrane</location>
        <topology evidence="2">Multi-pass membrane protein</topology>
    </subcellularLocation>
</comment>
<keyword evidence="8 12" id="KW-1133">Transmembrane helix</keyword>
<dbReference type="GO" id="GO:0030134">
    <property type="term" value="C:COPII-coated ER to Golgi transport vesicle"/>
    <property type="evidence" value="ECO:0007669"/>
    <property type="project" value="TreeGrafter"/>
</dbReference>
<evidence type="ECO:0000256" key="11">
    <source>
        <dbReference type="SAM" id="MobiDB-lite"/>
    </source>
</evidence>
<organism evidence="13 14">
    <name type="scientific">Coccomyxa viridis</name>
    <dbReference type="NCBI Taxonomy" id="1274662"/>
    <lineage>
        <taxon>Eukaryota</taxon>
        <taxon>Viridiplantae</taxon>
        <taxon>Chlorophyta</taxon>
        <taxon>core chlorophytes</taxon>
        <taxon>Trebouxiophyceae</taxon>
        <taxon>Trebouxiophyceae incertae sedis</taxon>
        <taxon>Coccomyxaceae</taxon>
        <taxon>Coccomyxa</taxon>
    </lineage>
</organism>
<keyword evidence="9" id="KW-0333">Golgi apparatus</keyword>
<reference evidence="13 14" key="1">
    <citation type="submission" date="2023-10" db="EMBL/GenBank/DDBJ databases">
        <authorList>
            <person name="Maclean D."/>
            <person name="Macfadyen A."/>
        </authorList>
    </citation>
    <scope>NUCLEOTIDE SEQUENCE [LARGE SCALE GENOMIC DNA]</scope>
</reference>
<comment type="caution">
    <text evidence="13">The sequence shown here is derived from an EMBL/GenBank/DDBJ whole genome shotgun (WGS) entry which is preliminary data.</text>
</comment>
<dbReference type="GO" id="GO:0000139">
    <property type="term" value="C:Golgi membrane"/>
    <property type="evidence" value="ECO:0007669"/>
    <property type="project" value="UniProtKB-SubCell"/>
</dbReference>
<dbReference type="AlphaFoldDB" id="A0AAV1I4Z7"/>
<keyword evidence="4" id="KW-0813">Transport</keyword>
<feature type="transmembrane region" description="Helical" evidence="12">
    <location>
        <begin position="268"/>
        <end position="287"/>
    </location>
</feature>
<dbReference type="GO" id="GO:0006888">
    <property type="term" value="P:endoplasmic reticulum to Golgi vesicle-mediated transport"/>
    <property type="evidence" value="ECO:0007669"/>
    <property type="project" value="InterPro"/>
</dbReference>
<evidence type="ECO:0000256" key="8">
    <source>
        <dbReference type="ARBA" id="ARBA00022989"/>
    </source>
</evidence>
<evidence type="ECO:0000256" key="1">
    <source>
        <dbReference type="ARBA" id="ARBA00004477"/>
    </source>
</evidence>
<feature type="transmembrane region" description="Helical" evidence="12">
    <location>
        <begin position="209"/>
        <end position="230"/>
    </location>
</feature>
<protein>
    <submittedName>
        <fullName evidence="13">Uncharacterized protein</fullName>
    </submittedName>
</protein>
<evidence type="ECO:0000256" key="5">
    <source>
        <dbReference type="ARBA" id="ARBA00022692"/>
    </source>
</evidence>
<dbReference type="Proteomes" id="UP001314263">
    <property type="component" value="Unassembled WGS sequence"/>
</dbReference>
<gene>
    <name evidence="13" type="ORF">CVIRNUC_005332</name>
</gene>
<feature type="transmembrane region" description="Helical" evidence="12">
    <location>
        <begin position="180"/>
        <end position="197"/>
    </location>
</feature>
<comment type="similarity">
    <text evidence="3">Belongs to the YIF1 family.</text>
</comment>
<keyword evidence="14" id="KW-1185">Reference proteome</keyword>
<evidence type="ECO:0000313" key="13">
    <source>
        <dbReference type="EMBL" id="CAK0781280.1"/>
    </source>
</evidence>
<dbReference type="GO" id="GO:0005793">
    <property type="term" value="C:endoplasmic reticulum-Golgi intermediate compartment"/>
    <property type="evidence" value="ECO:0007669"/>
    <property type="project" value="TreeGrafter"/>
</dbReference>
<keyword evidence="7" id="KW-0653">Protein transport</keyword>
<keyword evidence="5 12" id="KW-0812">Transmembrane</keyword>
<evidence type="ECO:0000256" key="9">
    <source>
        <dbReference type="ARBA" id="ARBA00023034"/>
    </source>
</evidence>